<dbReference type="AlphaFoldDB" id="A0A1J4TS45"/>
<evidence type="ECO:0000256" key="3">
    <source>
        <dbReference type="PROSITE-ProRule" id="PRU00339"/>
    </source>
</evidence>
<dbReference type="SMART" id="SM00028">
    <property type="entry name" value="TPR"/>
    <property type="match status" value="2"/>
</dbReference>
<feature type="transmembrane region" description="Helical" evidence="4">
    <location>
        <begin position="214"/>
        <end position="235"/>
    </location>
</feature>
<feature type="transmembrane region" description="Helical" evidence="4">
    <location>
        <begin position="5"/>
        <end position="22"/>
    </location>
</feature>
<feature type="transmembrane region" description="Helical" evidence="4">
    <location>
        <begin position="64"/>
        <end position="82"/>
    </location>
</feature>
<dbReference type="PANTHER" id="PTHR44943">
    <property type="entry name" value="CELLULOSE SYNTHASE OPERON PROTEIN C"/>
    <property type="match status" value="1"/>
</dbReference>
<proteinExistence type="predicted"/>
<evidence type="ECO:0000256" key="1">
    <source>
        <dbReference type="ARBA" id="ARBA00022737"/>
    </source>
</evidence>
<keyword evidence="4" id="KW-0812">Transmembrane</keyword>
<feature type="transmembrane region" description="Helical" evidence="4">
    <location>
        <begin position="88"/>
        <end position="110"/>
    </location>
</feature>
<dbReference type="SUPFAM" id="SSF48452">
    <property type="entry name" value="TPR-like"/>
    <property type="match status" value="1"/>
</dbReference>
<keyword evidence="4" id="KW-0472">Membrane</keyword>
<feature type="transmembrane region" description="Helical" evidence="4">
    <location>
        <begin position="34"/>
        <end position="52"/>
    </location>
</feature>
<feature type="transmembrane region" description="Helical" evidence="4">
    <location>
        <begin position="122"/>
        <end position="139"/>
    </location>
</feature>
<dbReference type="InterPro" id="IPR011990">
    <property type="entry name" value="TPR-like_helical_dom_sf"/>
</dbReference>
<evidence type="ECO:0000313" key="6">
    <source>
        <dbReference type="Proteomes" id="UP000183120"/>
    </source>
</evidence>
<dbReference type="Pfam" id="PF13432">
    <property type="entry name" value="TPR_16"/>
    <property type="match status" value="1"/>
</dbReference>
<dbReference type="InterPro" id="IPR051685">
    <property type="entry name" value="Ycf3/AcsC/BcsC/TPR_MFPF"/>
</dbReference>
<name>A0A1J4TS45_9BACT</name>
<organism evidence="5 6">
    <name type="scientific">Candidatus Gottesmanbacteria bacterium CG1_02_37_22</name>
    <dbReference type="NCBI Taxonomy" id="1805209"/>
    <lineage>
        <taxon>Bacteria</taxon>
        <taxon>Candidatus Gottesmaniibacteriota</taxon>
    </lineage>
</organism>
<accession>A0A1J4TS45</accession>
<dbReference type="PROSITE" id="PS50005">
    <property type="entry name" value="TPR"/>
    <property type="match status" value="1"/>
</dbReference>
<evidence type="ECO:0000256" key="4">
    <source>
        <dbReference type="SAM" id="Phobius"/>
    </source>
</evidence>
<feature type="transmembrane region" description="Helical" evidence="4">
    <location>
        <begin position="386"/>
        <end position="405"/>
    </location>
</feature>
<feature type="transmembrane region" description="Helical" evidence="4">
    <location>
        <begin position="309"/>
        <end position="327"/>
    </location>
</feature>
<sequence length="671" mass="75143">MTNKLIRLAIFLFVFLFPLFFLPFTPESYEFNKMMLVFLAVIILTLLLAMKLAITHRIALKRNIFTFPFLLLSTLFVISTFFQSSSIVTALTTPLSTSTILAGFILYLLFTNLIKEEDHSQIMLILTLDSLFISAYIILQKIGLFPSGNFSPVGNFTASLLFLLIMIVYLVLKTISKILPSTIENGKKLEVSGDASVPSEWLPEKSQDTPEVTFFNLVTLVLSVTAGALLIYHLAKVQKPVILPFYFGWGIFLEVLKDAKTMLLGVGPTNFVAAFTLAKPMSINLTPFWNITFTVSSSFLLNLATETGIIALFSYLLILFQSIRLLWNKTLSTRTVFPLALTLIAALVLQAVLPSNMTVFILTVLLLSIVPSSKRAFEIDFSYVPIFSYILIIPVFAALTLFAYFSGKAYLAEAYFKKSLDAKLNNQGTETFKFVNLALTQNPYLDRYHVALSQTDLALVKALSSKENLSDEDKQNIPQLIQQAIDEAKSATLLNKTNVANWDNLARTYSSLVNFAKGSDSWTIQSYQQKINLDPFSPGNYIALGGVYLNLEKWQEAENQFRYALRLKPDFANAHYNLALALKEQKRYEEAKEELLLTKSFAPGQENQAMIDDLLNQIAKLLPKNEQIDNTNSNKTSSTKPVLDLDNKQVATATSETLPTSLPTFGLQEPQ</sequence>
<dbReference type="STRING" id="1805209.AUJ73_03975"/>
<reference evidence="5 6" key="1">
    <citation type="journal article" date="2016" name="Environ. Microbiol.">
        <title>Genomic resolution of a cold subsurface aquifer community provides metabolic insights for novel microbes adapted to high CO concentrations.</title>
        <authorList>
            <person name="Probst A.J."/>
            <person name="Castelle C.J."/>
            <person name="Singh A."/>
            <person name="Brown C.T."/>
            <person name="Anantharaman K."/>
            <person name="Sharon I."/>
            <person name="Hug L.A."/>
            <person name="Burstein D."/>
            <person name="Emerson J.B."/>
            <person name="Thomas B.C."/>
            <person name="Banfield J.F."/>
        </authorList>
    </citation>
    <scope>NUCLEOTIDE SEQUENCE [LARGE SCALE GENOMIC DNA]</scope>
    <source>
        <strain evidence="5">CG1_02_37_22</strain>
    </source>
</reference>
<feature type="repeat" description="TPR" evidence="3">
    <location>
        <begin position="538"/>
        <end position="571"/>
    </location>
</feature>
<evidence type="ECO:0000256" key="2">
    <source>
        <dbReference type="ARBA" id="ARBA00022803"/>
    </source>
</evidence>
<feature type="transmembrane region" description="Helical" evidence="4">
    <location>
        <begin position="151"/>
        <end position="172"/>
    </location>
</feature>
<keyword evidence="4" id="KW-1133">Transmembrane helix</keyword>
<dbReference type="Proteomes" id="UP000183120">
    <property type="component" value="Unassembled WGS sequence"/>
</dbReference>
<keyword evidence="1" id="KW-0677">Repeat</keyword>
<dbReference type="PANTHER" id="PTHR44943:SF8">
    <property type="entry name" value="TPR REPEAT-CONTAINING PROTEIN MJ0263"/>
    <property type="match status" value="1"/>
</dbReference>
<gene>
    <name evidence="5" type="ORF">AUJ73_03975</name>
</gene>
<dbReference type="EMBL" id="MNUY01000062">
    <property type="protein sequence ID" value="OIO13294.1"/>
    <property type="molecule type" value="Genomic_DNA"/>
</dbReference>
<feature type="transmembrane region" description="Helical" evidence="4">
    <location>
        <begin position="339"/>
        <end position="366"/>
    </location>
</feature>
<comment type="caution">
    <text evidence="5">The sequence shown here is derived from an EMBL/GenBank/DDBJ whole genome shotgun (WGS) entry which is preliminary data.</text>
</comment>
<evidence type="ECO:0000313" key="5">
    <source>
        <dbReference type="EMBL" id="OIO13294.1"/>
    </source>
</evidence>
<keyword evidence="2 3" id="KW-0802">TPR repeat</keyword>
<dbReference type="Gene3D" id="1.25.40.10">
    <property type="entry name" value="Tetratricopeptide repeat domain"/>
    <property type="match status" value="1"/>
</dbReference>
<protein>
    <submittedName>
        <fullName evidence="5">Uncharacterized protein</fullName>
    </submittedName>
</protein>
<dbReference type="InterPro" id="IPR019734">
    <property type="entry name" value="TPR_rpt"/>
</dbReference>